<sequence length="388" mass="42224">MNVLVDDNNPLVQYSNYSRGWRLPSGSGQPQEFNRTTHEPLSPDESATLAFNGTSITVFGTVANKGKARMNFSIDGRPSGSFEVDEGSAQGHNMRFWNASDLKDTLHNLSIIVDHDSLIRTSRTLFLDYFVYTTTSTAGKLVLIDDSDTALRYSKSGWHSQNDSDSSLERTQHFSDKGGSWVCLSFEGTQISLFGTGPTPSFATIDGSSSLVNLRSRDDPPSDKQFFQSSTLSPGNHTLNITVGPQTAIDYFLVTTESDPPSTSLSSSSIGLTDPAPTGASKLPAGAPQATGGLKTSKPLPIAAIVGGAVGGLALLLLVLVAVLMWRRRARRADQPAFEYPATSESYYPWANKRVSVTSLTTLTEENEGQRPKNFEKERPPSRYIYYE</sequence>
<keyword evidence="2" id="KW-0472">Membrane</keyword>
<proteinExistence type="predicted"/>
<gene>
    <name evidence="3" type="ORF">MVEN_02285900</name>
</gene>
<organism evidence="3 4">
    <name type="scientific">Mycena venus</name>
    <dbReference type="NCBI Taxonomy" id="2733690"/>
    <lineage>
        <taxon>Eukaryota</taxon>
        <taxon>Fungi</taxon>
        <taxon>Dikarya</taxon>
        <taxon>Basidiomycota</taxon>
        <taxon>Agaricomycotina</taxon>
        <taxon>Agaricomycetes</taxon>
        <taxon>Agaricomycetidae</taxon>
        <taxon>Agaricales</taxon>
        <taxon>Marasmiineae</taxon>
        <taxon>Mycenaceae</taxon>
        <taxon>Mycena</taxon>
    </lineage>
</organism>
<feature type="compositionally biased region" description="Low complexity" evidence="1">
    <location>
        <begin position="260"/>
        <end position="274"/>
    </location>
</feature>
<accession>A0A8H6X4X9</accession>
<name>A0A8H6X4X9_9AGAR</name>
<feature type="region of interest" description="Disordered" evidence="1">
    <location>
        <begin position="19"/>
        <end position="43"/>
    </location>
</feature>
<dbReference type="AlphaFoldDB" id="A0A8H6X4X9"/>
<dbReference type="OrthoDB" id="3265734at2759"/>
<reference evidence="3" key="1">
    <citation type="submission" date="2020-05" db="EMBL/GenBank/DDBJ databases">
        <title>Mycena genomes resolve the evolution of fungal bioluminescence.</title>
        <authorList>
            <person name="Tsai I.J."/>
        </authorList>
    </citation>
    <scope>NUCLEOTIDE SEQUENCE</scope>
    <source>
        <strain evidence="3">CCC161011</strain>
    </source>
</reference>
<keyword evidence="4" id="KW-1185">Reference proteome</keyword>
<evidence type="ECO:0000256" key="2">
    <source>
        <dbReference type="SAM" id="Phobius"/>
    </source>
</evidence>
<feature type="region of interest" description="Disordered" evidence="1">
    <location>
        <begin position="260"/>
        <end position="291"/>
    </location>
</feature>
<feature type="transmembrane region" description="Helical" evidence="2">
    <location>
        <begin position="302"/>
        <end position="326"/>
    </location>
</feature>
<dbReference type="Gene3D" id="2.60.120.260">
    <property type="entry name" value="Galactose-binding domain-like"/>
    <property type="match status" value="2"/>
</dbReference>
<keyword evidence="2" id="KW-0812">Transmembrane</keyword>
<dbReference type="Proteomes" id="UP000620124">
    <property type="component" value="Unassembled WGS sequence"/>
</dbReference>
<evidence type="ECO:0000313" key="4">
    <source>
        <dbReference type="Proteomes" id="UP000620124"/>
    </source>
</evidence>
<evidence type="ECO:0000256" key="1">
    <source>
        <dbReference type="SAM" id="MobiDB-lite"/>
    </source>
</evidence>
<evidence type="ECO:0000313" key="3">
    <source>
        <dbReference type="EMBL" id="KAF7334560.1"/>
    </source>
</evidence>
<protein>
    <recommendedName>
        <fullName evidence="5">Transmembrane protein</fullName>
    </recommendedName>
</protein>
<dbReference type="EMBL" id="JACAZI010000026">
    <property type="protein sequence ID" value="KAF7334560.1"/>
    <property type="molecule type" value="Genomic_DNA"/>
</dbReference>
<comment type="caution">
    <text evidence="3">The sequence shown here is derived from an EMBL/GenBank/DDBJ whole genome shotgun (WGS) entry which is preliminary data.</text>
</comment>
<keyword evidence="2" id="KW-1133">Transmembrane helix</keyword>
<evidence type="ECO:0008006" key="5">
    <source>
        <dbReference type="Google" id="ProtNLM"/>
    </source>
</evidence>